<feature type="compositionally biased region" description="Polar residues" evidence="1">
    <location>
        <begin position="77"/>
        <end position="89"/>
    </location>
</feature>
<sequence length="388" mass="43955">MSKLLEHFLQEQQEPFALEVYLLERGYNLNSTSNFCSAKLLNKSASRTGLKKRKYSIPSCSKFIKGVFTRLVSSNNSEKIKNSRNGDQSKISRGEEEIAEDDKFSTASSTTVFNSCSESDVEDAHFSKADTGQKGNLLSEKEVVADRKLKWRAVEESKQHSPVSVLEETESEPDDGSPIHYKEYNGESSTKKPTNYSFQELQELIRSNSSSQYMKNKRALQQTKQLLFDCVREVVENHRKNDKKGENLKKIMGPEELWKNVCENVWLWSQESINETNIIDFLAFAQEWDDYEQQKKDISMEVGDAVLEHIINEILIAELIHSASSETPIGLRGGGGNNLEKVIYTQKLEKIIVDEPTTGLDSTIEFRLVETMAVSAAEKEKTVPSSQV</sequence>
<dbReference type="AlphaFoldDB" id="A0ABD1UWQ7"/>
<dbReference type="Proteomes" id="UP001604277">
    <property type="component" value="Unassembled WGS sequence"/>
</dbReference>
<protein>
    <recommendedName>
        <fullName evidence="4">DUF4378 domain-containing protein</fullName>
    </recommendedName>
</protein>
<dbReference type="PANTHER" id="PTHR37613">
    <property type="entry name" value="DUF4378 DOMAIN PROTEIN"/>
    <property type="match status" value="1"/>
</dbReference>
<gene>
    <name evidence="2" type="ORF">Fot_22087</name>
</gene>
<feature type="compositionally biased region" description="Basic and acidic residues" evidence="1">
    <location>
        <begin position="90"/>
        <end position="104"/>
    </location>
</feature>
<name>A0ABD1UWQ7_9LAMI</name>
<evidence type="ECO:0000313" key="2">
    <source>
        <dbReference type="EMBL" id="KAL2529486.1"/>
    </source>
</evidence>
<evidence type="ECO:0000256" key="1">
    <source>
        <dbReference type="SAM" id="MobiDB-lite"/>
    </source>
</evidence>
<organism evidence="2 3">
    <name type="scientific">Forsythia ovata</name>
    <dbReference type="NCBI Taxonomy" id="205694"/>
    <lineage>
        <taxon>Eukaryota</taxon>
        <taxon>Viridiplantae</taxon>
        <taxon>Streptophyta</taxon>
        <taxon>Embryophyta</taxon>
        <taxon>Tracheophyta</taxon>
        <taxon>Spermatophyta</taxon>
        <taxon>Magnoliopsida</taxon>
        <taxon>eudicotyledons</taxon>
        <taxon>Gunneridae</taxon>
        <taxon>Pentapetalae</taxon>
        <taxon>asterids</taxon>
        <taxon>lamiids</taxon>
        <taxon>Lamiales</taxon>
        <taxon>Oleaceae</taxon>
        <taxon>Forsythieae</taxon>
        <taxon>Forsythia</taxon>
    </lineage>
</organism>
<accession>A0ABD1UWQ7</accession>
<comment type="caution">
    <text evidence="2">The sequence shown here is derived from an EMBL/GenBank/DDBJ whole genome shotgun (WGS) entry which is preliminary data.</text>
</comment>
<evidence type="ECO:0008006" key="4">
    <source>
        <dbReference type="Google" id="ProtNLM"/>
    </source>
</evidence>
<reference evidence="3" key="1">
    <citation type="submission" date="2024-07" db="EMBL/GenBank/DDBJ databases">
        <title>Two chromosome-level genome assemblies of Korean endemic species Abeliophyllum distichum and Forsythia ovata (Oleaceae).</title>
        <authorList>
            <person name="Jang H."/>
        </authorList>
    </citation>
    <scope>NUCLEOTIDE SEQUENCE [LARGE SCALE GENOMIC DNA]</scope>
</reference>
<proteinExistence type="predicted"/>
<feature type="region of interest" description="Disordered" evidence="1">
    <location>
        <begin position="156"/>
        <end position="193"/>
    </location>
</feature>
<dbReference type="PANTHER" id="PTHR37613:SF4">
    <property type="entry name" value="DUF4378 DOMAIN-CONTAINING PROTEIN"/>
    <property type="match status" value="1"/>
</dbReference>
<feature type="region of interest" description="Disordered" evidence="1">
    <location>
        <begin position="77"/>
        <end position="104"/>
    </location>
</feature>
<dbReference type="EMBL" id="JBFOLJ010000006">
    <property type="protein sequence ID" value="KAL2529486.1"/>
    <property type="molecule type" value="Genomic_DNA"/>
</dbReference>
<evidence type="ECO:0000313" key="3">
    <source>
        <dbReference type="Proteomes" id="UP001604277"/>
    </source>
</evidence>
<keyword evidence="3" id="KW-1185">Reference proteome</keyword>